<dbReference type="KEGG" id="txy:Thexy_0657"/>
<gene>
    <name evidence="4" type="ordered locus">Thexy_0657</name>
</gene>
<dbReference type="EMBL" id="CP002739">
    <property type="protein sequence ID" value="AEF16705.1"/>
    <property type="molecule type" value="Genomic_DNA"/>
</dbReference>
<keyword evidence="1" id="KW-0533">Nickel</keyword>
<dbReference type="Gene3D" id="3.30.1340.20">
    <property type="entry name" value="3H domain"/>
    <property type="match status" value="1"/>
</dbReference>
<name>F6BI97_THEXL</name>
<feature type="binding site" evidence="1">
    <location>
        <position position="145"/>
    </location>
    <ligand>
        <name>Ni(2+)</name>
        <dbReference type="ChEBI" id="CHEBI:49786"/>
    </ligand>
</feature>
<evidence type="ECO:0000259" key="2">
    <source>
        <dbReference type="Pfam" id="PF02829"/>
    </source>
</evidence>
<evidence type="ECO:0000313" key="4">
    <source>
        <dbReference type="EMBL" id="AEF16705.1"/>
    </source>
</evidence>
<dbReference type="InterPro" id="IPR035922">
    <property type="entry name" value="3H_dom_sf"/>
</dbReference>
<evidence type="ECO:0000259" key="3">
    <source>
        <dbReference type="Pfam" id="PF08279"/>
    </source>
</evidence>
<dbReference type="InterPro" id="IPR036390">
    <property type="entry name" value="WH_DNA-bd_sf"/>
</dbReference>
<feature type="domain" description="Helix-turn-helix type 11" evidence="3">
    <location>
        <begin position="6"/>
        <end position="59"/>
    </location>
</feature>
<dbReference type="RefSeq" id="WP_013787454.1">
    <property type="nucleotide sequence ID" value="NC_015555.1"/>
</dbReference>
<accession>F6BI97</accession>
<dbReference type="SUPFAM" id="SSF46785">
    <property type="entry name" value="Winged helix' DNA-binding domain"/>
    <property type="match status" value="1"/>
</dbReference>
<sequence length="170" mass="19214">MNSAERRDKILEILKTEEEPVKGNRLADILGVTRQIIVQDIAILRAEGIKILSTPQGYILSSSDKGKYTKVIASKHYFDRTEEELNTIVDNGGKVLDVIVEHPIYGEIRGLLMISSRYDVERFMESVKNAKATLLSSLTEGVHLHTVEADSKEVLDRIEKKLKEKGFFVE</sequence>
<keyword evidence="1" id="KW-0479">Metal-binding</keyword>
<dbReference type="HOGENOM" id="CLU_108798_0_0_9"/>
<evidence type="ECO:0000313" key="5">
    <source>
        <dbReference type="Proteomes" id="UP000007239"/>
    </source>
</evidence>
<dbReference type="Pfam" id="PF08279">
    <property type="entry name" value="HTH_11"/>
    <property type="match status" value="1"/>
</dbReference>
<feature type="binding site" evidence="1">
    <location>
        <position position="76"/>
    </location>
    <ligand>
        <name>Ni(2+)</name>
        <dbReference type="ChEBI" id="CHEBI:49786"/>
    </ligand>
</feature>
<dbReference type="InterPro" id="IPR026043">
    <property type="entry name" value="NadR"/>
</dbReference>
<proteinExistence type="predicted"/>
<dbReference type="SUPFAM" id="SSF75500">
    <property type="entry name" value="Putative transcriptional regulator TM1602, C-terminal domain"/>
    <property type="match status" value="1"/>
</dbReference>
<dbReference type="GO" id="GO:0046872">
    <property type="term" value="F:metal ion binding"/>
    <property type="evidence" value="ECO:0007669"/>
    <property type="project" value="UniProtKB-KW"/>
</dbReference>
<dbReference type="InterPro" id="IPR004173">
    <property type="entry name" value="3H_domain"/>
</dbReference>
<dbReference type="Pfam" id="PF02829">
    <property type="entry name" value="3H"/>
    <property type="match status" value="1"/>
</dbReference>
<feature type="binding site" evidence="1">
    <location>
        <position position="143"/>
    </location>
    <ligand>
        <name>Ni(2+)</name>
        <dbReference type="ChEBI" id="CHEBI:49786"/>
    </ligand>
</feature>
<reference evidence="4" key="1">
    <citation type="submission" date="2011-05" db="EMBL/GenBank/DDBJ databases">
        <title>Complete sequence of Thermoanaerobacterium xylanolyticum LX-11.</title>
        <authorList>
            <consortium name="US DOE Joint Genome Institute"/>
            <person name="Lucas S."/>
            <person name="Han J."/>
            <person name="Lapidus A."/>
            <person name="Cheng J.-F."/>
            <person name="Goodwin L."/>
            <person name="Pitluck S."/>
            <person name="Peters L."/>
            <person name="Mikhailova N."/>
            <person name="Lu M."/>
            <person name="Han C."/>
            <person name="Tapia R."/>
            <person name="Land M."/>
            <person name="Hauser L."/>
            <person name="Kyrpides N."/>
            <person name="Ivanova N."/>
            <person name="Pagani I."/>
            <person name="Hemme C."/>
            <person name="Woyke T."/>
        </authorList>
    </citation>
    <scope>NUCLEOTIDE SEQUENCE</scope>
    <source>
        <strain evidence="4">LX-11</strain>
    </source>
</reference>
<dbReference type="AlphaFoldDB" id="F6BI97"/>
<dbReference type="PIRSF" id="PIRSF037847">
    <property type="entry name" value="NiaR"/>
    <property type="match status" value="1"/>
</dbReference>
<keyword evidence="5" id="KW-1185">Reference proteome</keyword>
<dbReference type="PANTHER" id="PTHR40068">
    <property type="entry name" value="TRANSCRIPTION REPRESSOR NIAR-RELATED"/>
    <property type="match status" value="1"/>
</dbReference>
<dbReference type="STRING" id="858215.Thexy_0657"/>
<dbReference type="Gene3D" id="1.10.10.10">
    <property type="entry name" value="Winged helix-like DNA-binding domain superfamily/Winged helix DNA-binding domain"/>
    <property type="match status" value="1"/>
</dbReference>
<protein>
    <submittedName>
        <fullName evidence="4">3H domain-containing protein</fullName>
    </submittedName>
</protein>
<feature type="domain" description="3H" evidence="2">
    <location>
        <begin position="72"/>
        <end position="167"/>
    </location>
</feature>
<dbReference type="InterPro" id="IPR036388">
    <property type="entry name" value="WH-like_DNA-bd_sf"/>
</dbReference>
<feature type="binding site" evidence="1">
    <location>
        <position position="84"/>
    </location>
    <ligand>
        <name>Ni(2+)</name>
        <dbReference type="ChEBI" id="CHEBI:49786"/>
    </ligand>
</feature>
<dbReference type="eggNOG" id="COG1827">
    <property type="taxonomic scope" value="Bacteria"/>
</dbReference>
<organism evidence="4 5">
    <name type="scientific">Thermoanaerobacterium xylanolyticum (strain ATCC 49914 / DSM 7097 / LX-11)</name>
    <dbReference type="NCBI Taxonomy" id="858215"/>
    <lineage>
        <taxon>Bacteria</taxon>
        <taxon>Bacillati</taxon>
        <taxon>Bacillota</taxon>
        <taxon>Clostridia</taxon>
        <taxon>Thermoanaerobacterales</taxon>
        <taxon>Thermoanaerobacteraceae</taxon>
        <taxon>Thermoanaerobacterium</taxon>
    </lineage>
</organism>
<dbReference type="Proteomes" id="UP000007239">
    <property type="component" value="Chromosome"/>
</dbReference>
<evidence type="ECO:0000256" key="1">
    <source>
        <dbReference type="PIRSR" id="PIRSR037847-1"/>
    </source>
</evidence>
<dbReference type="InterPro" id="IPR013196">
    <property type="entry name" value="HTH_11"/>
</dbReference>
<dbReference type="PANTHER" id="PTHR40068:SF1">
    <property type="entry name" value="TRANSCRIPTION REPRESSOR NIAR-RELATED"/>
    <property type="match status" value="1"/>
</dbReference>